<dbReference type="InterPro" id="IPR052065">
    <property type="entry name" value="Compl_asym_regulator"/>
</dbReference>
<feature type="domain" description="Fibrinogen C-terminal" evidence="3">
    <location>
        <begin position="281"/>
        <end position="414"/>
    </location>
</feature>
<dbReference type="PROSITE" id="PS50092">
    <property type="entry name" value="TSP1"/>
    <property type="match status" value="1"/>
</dbReference>
<dbReference type="SMART" id="SM00209">
    <property type="entry name" value="TSP1"/>
    <property type="match status" value="1"/>
</dbReference>
<reference evidence="4" key="1">
    <citation type="submission" date="2022-11" db="EMBL/GenBank/DDBJ databases">
        <title>Centuries of genome instability and evolution in soft-shell clam transmissible cancer (bioRxiv).</title>
        <authorList>
            <person name="Hart S.F.M."/>
            <person name="Yonemitsu M.A."/>
            <person name="Giersch R.M."/>
            <person name="Beal B.F."/>
            <person name="Arriagada G."/>
            <person name="Davis B.W."/>
            <person name="Ostrander E.A."/>
            <person name="Goff S.P."/>
            <person name="Metzger M.J."/>
        </authorList>
    </citation>
    <scope>NUCLEOTIDE SEQUENCE</scope>
    <source>
        <strain evidence="4">MELC-2E11</strain>
        <tissue evidence="4">Siphon/mantle</tissue>
    </source>
</reference>
<dbReference type="InterPro" id="IPR000884">
    <property type="entry name" value="TSP1_rpt"/>
</dbReference>
<feature type="non-terminal residue" evidence="4">
    <location>
        <position position="1"/>
    </location>
</feature>
<gene>
    <name evidence="4" type="ORF">MAR_002594</name>
</gene>
<dbReference type="PANTHER" id="PTHR22906">
    <property type="entry name" value="PROPERDIN"/>
    <property type="match status" value="1"/>
</dbReference>
<proteinExistence type="predicted"/>
<evidence type="ECO:0000259" key="3">
    <source>
        <dbReference type="SMART" id="SM00186"/>
    </source>
</evidence>
<organism evidence="4 5">
    <name type="scientific">Mya arenaria</name>
    <name type="common">Soft-shell clam</name>
    <dbReference type="NCBI Taxonomy" id="6604"/>
    <lineage>
        <taxon>Eukaryota</taxon>
        <taxon>Metazoa</taxon>
        <taxon>Spiralia</taxon>
        <taxon>Lophotrochozoa</taxon>
        <taxon>Mollusca</taxon>
        <taxon>Bivalvia</taxon>
        <taxon>Autobranchia</taxon>
        <taxon>Heteroconchia</taxon>
        <taxon>Euheterodonta</taxon>
        <taxon>Imparidentia</taxon>
        <taxon>Neoheterodontei</taxon>
        <taxon>Myida</taxon>
        <taxon>Myoidea</taxon>
        <taxon>Myidae</taxon>
        <taxon>Mya</taxon>
    </lineage>
</organism>
<dbReference type="InterPro" id="IPR014716">
    <property type="entry name" value="Fibrinogen_a/b/g_C_1"/>
</dbReference>
<dbReference type="Gene3D" id="2.20.100.10">
    <property type="entry name" value="Thrombospondin type-1 (TSP1) repeat"/>
    <property type="match status" value="1"/>
</dbReference>
<dbReference type="SUPFAM" id="SSF56496">
    <property type="entry name" value="Fibrinogen C-terminal domain-like"/>
    <property type="match status" value="1"/>
</dbReference>
<dbReference type="InterPro" id="IPR036056">
    <property type="entry name" value="Fibrinogen-like_C"/>
</dbReference>
<dbReference type="Pfam" id="PF00090">
    <property type="entry name" value="TSP_1"/>
    <property type="match status" value="1"/>
</dbReference>
<evidence type="ECO:0000313" key="5">
    <source>
        <dbReference type="Proteomes" id="UP001164746"/>
    </source>
</evidence>
<dbReference type="SMART" id="SM00186">
    <property type="entry name" value="FBG"/>
    <property type="match status" value="1"/>
</dbReference>
<dbReference type="Proteomes" id="UP001164746">
    <property type="component" value="Chromosome 16"/>
</dbReference>
<accession>A0ABY7G7L5</accession>
<dbReference type="Pfam" id="PF00147">
    <property type="entry name" value="Fibrinogen_C"/>
    <property type="match status" value="1"/>
</dbReference>
<dbReference type="InterPro" id="IPR002181">
    <property type="entry name" value="Fibrinogen_a/b/g_C_dom"/>
</dbReference>
<name>A0ABY7G7L5_MYAAR</name>
<dbReference type="EMBL" id="CP111027">
    <property type="protein sequence ID" value="WAR29026.1"/>
    <property type="molecule type" value="Genomic_DNA"/>
</dbReference>
<sequence>CVTPKERHVQTLHQPLSSADVNTAVTARSVTTRAVEKVIRQIEDFFVSTVMTPYQPAGAITLTFVDQERHAKHTIRAKYSLVDGKFRTWKEGLATAVVVPHVAQVTFVMTNASRYLMANGRFGLSGQRAVQRVVKEQRQGLGLAITPLRAAVENNVLACVQPGPGNFYLAHGFFLSKTLQKSILLCIKYISSDFVNVCLTRNAKYSRCVFHLRKIYMAVDGDWGSWVGWTNCDTKCERGKQFRTRMCYNPAPLHGGANCTGEEIETIGMVWYCRYITQIVEISFCCSGIYLQNNSERIMFVFQHRVNGSVDFYQNISLYDNGFGSLQGLKLVNEMTSRTTNDLRIDIARADDSTAFVAYTGFSLGAGTDYTLHVGNSRSGSGREDPLTTDITYMCFGFSEEADYQRCALEVYNH</sequence>
<evidence type="ECO:0000256" key="2">
    <source>
        <dbReference type="ARBA" id="ARBA00023157"/>
    </source>
</evidence>
<dbReference type="Gene3D" id="3.90.215.10">
    <property type="entry name" value="Gamma Fibrinogen, chain A, domain 1"/>
    <property type="match status" value="1"/>
</dbReference>
<keyword evidence="5" id="KW-1185">Reference proteome</keyword>
<keyword evidence="1" id="KW-0677">Repeat</keyword>
<dbReference type="InterPro" id="IPR036383">
    <property type="entry name" value="TSP1_rpt_sf"/>
</dbReference>
<dbReference type="SUPFAM" id="SSF82895">
    <property type="entry name" value="TSP-1 type 1 repeat"/>
    <property type="match status" value="1"/>
</dbReference>
<evidence type="ECO:0000313" key="4">
    <source>
        <dbReference type="EMBL" id="WAR29026.1"/>
    </source>
</evidence>
<evidence type="ECO:0000256" key="1">
    <source>
        <dbReference type="ARBA" id="ARBA00022737"/>
    </source>
</evidence>
<keyword evidence="2" id="KW-1015">Disulfide bond</keyword>
<dbReference type="PANTHER" id="PTHR22906:SF21">
    <property type="entry name" value="SEMA DOMAIN-CONTAINING PROTEIN"/>
    <property type="match status" value="1"/>
</dbReference>
<protein>
    <submittedName>
        <fullName evidence="4">UNC5C-like protein</fullName>
    </submittedName>
</protein>